<dbReference type="SUPFAM" id="SSF53613">
    <property type="entry name" value="Ribokinase-like"/>
    <property type="match status" value="1"/>
</dbReference>
<dbReference type="PROSITE" id="PS00583">
    <property type="entry name" value="PFKB_KINASES_1"/>
    <property type="match status" value="1"/>
</dbReference>
<evidence type="ECO:0000259" key="4">
    <source>
        <dbReference type="Pfam" id="PF00294"/>
    </source>
</evidence>
<sequence>MDNIPLDVLAIGDSTIDTFIKIHDATIECDINHQECKICIRYGDKIPVDSIAQSVAGNAANVAVGVSTIGLKCAIYTNLGDDSQGALIKNTLTLKGVIADYIQIQKGAHSNLSVILTFQGERTAFVYHQPWFYSLPKLEPARWVYLTSLSQSFVDSSIIDEVAHYVDKYNSKLAFSPGTFQIKANIKRYPKTLEQCELIICNLEEAKQILEIDIKERVAAREVLDKMLSLGPKMIVVTDGEEGSYATDGNSYLKVGVFPTKLVEKTGAGDAYASAFIGALIYDMPMSEAMIWGTINASHVIRELGSQNGLLTKKDLERNRQAVSDLKAVSF</sequence>
<dbReference type="Pfam" id="PF00294">
    <property type="entry name" value="PfkB"/>
    <property type="match status" value="1"/>
</dbReference>
<evidence type="ECO:0000256" key="1">
    <source>
        <dbReference type="ARBA" id="ARBA00010688"/>
    </source>
</evidence>
<evidence type="ECO:0000313" key="6">
    <source>
        <dbReference type="Proteomes" id="UP000176740"/>
    </source>
</evidence>
<keyword evidence="3" id="KW-0418">Kinase</keyword>
<comment type="similarity">
    <text evidence="1">Belongs to the carbohydrate kinase PfkB family.</text>
</comment>
<protein>
    <recommendedName>
        <fullName evidence="4">Carbohydrate kinase PfkB domain-containing protein</fullName>
    </recommendedName>
</protein>
<proteinExistence type="inferred from homology"/>
<dbReference type="InterPro" id="IPR029056">
    <property type="entry name" value="Ribokinase-like"/>
</dbReference>
<gene>
    <name evidence="5" type="ORF">A3A49_01880</name>
</gene>
<dbReference type="Gene3D" id="3.40.1190.20">
    <property type="match status" value="1"/>
</dbReference>
<dbReference type="InterPro" id="IPR002173">
    <property type="entry name" value="Carboh/pur_kinase_PfkB_CS"/>
</dbReference>
<evidence type="ECO:0000256" key="2">
    <source>
        <dbReference type="ARBA" id="ARBA00022679"/>
    </source>
</evidence>
<accession>A0A1F5H1S3</accession>
<dbReference type="PANTHER" id="PTHR43320:SF3">
    <property type="entry name" value="CARBOHYDRATE KINASE PFKB DOMAIN-CONTAINING PROTEIN"/>
    <property type="match status" value="1"/>
</dbReference>
<keyword evidence="2" id="KW-0808">Transferase</keyword>
<dbReference type="GO" id="GO:0016301">
    <property type="term" value="F:kinase activity"/>
    <property type="evidence" value="ECO:0007669"/>
    <property type="project" value="UniProtKB-KW"/>
</dbReference>
<organism evidence="5 6">
    <name type="scientific">Candidatus Curtissbacteria bacterium RIFCSPLOWO2_01_FULL_38_11b</name>
    <dbReference type="NCBI Taxonomy" id="1797725"/>
    <lineage>
        <taxon>Bacteria</taxon>
        <taxon>Candidatus Curtissiibacteriota</taxon>
    </lineage>
</organism>
<dbReference type="EMBL" id="MFBO01000019">
    <property type="protein sequence ID" value="OGD98029.1"/>
    <property type="molecule type" value="Genomic_DNA"/>
</dbReference>
<dbReference type="STRING" id="1797725.A3A49_01880"/>
<dbReference type="AlphaFoldDB" id="A0A1F5H1S3"/>
<dbReference type="Proteomes" id="UP000176740">
    <property type="component" value="Unassembled WGS sequence"/>
</dbReference>
<dbReference type="PANTHER" id="PTHR43320">
    <property type="entry name" value="SUGAR KINASE"/>
    <property type="match status" value="1"/>
</dbReference>
<name>A0A1F5H1S3_9BACT</name>
<dbReference type="InterPro" id="IPR011611">
    <property type="entry name" value="PfkB_dom"/>
</dbReference>
<reference evidence="5 6" key="1">
    <citation type="journal article" date="2016" name="Nat. Commun.">
        <title>Thousands of microbial genomes shed light on interconnected biogeochemical processes in an aquifer system.</title>
        <authorList>
            <person name="Anantharaman K."/>
            <person name="Brown C.T."/>
            <person name="Hug L.A."/>
            <person name="Sharon I."/>
            <person name="Castelle C.J."/>
            <person name="Probst A.J."/>
            <person name="Thomas B.C."/>
            <person name="Singh A."/>
            <person name="Wilkins M.J."/>
            <person name="Karaoz U."/>
            <person name="Brodie E.L."/>
            <person name="Williams K.H."/>
            <person name="Hubbard S.S."/>
            <person name="Banfield J.F."/>
        </authorList>
    </citation>
    <scope>NUCLEOTIDE SEQUENCE [LARGE SCALE GENOMIC DNA]</scope>
</reference>
<dbReference type="InterPro" id="IPR052700">
    <property type="entry name" value="Carb_kinase_PfkB-like"/>
</dbReference>
<comment type="caution">
    <text evidence="5">The sequence shown here is derived from an EMBL/GenBank/DDBJ whole genome shotgun (WGS) entry which is preliminary data.</text>
</comment>
<evidence type="ECO:0000313" key="5">
    <source>
        <dbReference type="EMBL" id="OGD98029.1"/>
    </source>
</evidence>
<evidence type="ECO:0000256" key="3">
    <source>
        <dbReference type="ARBA" id="ARBA00022777"/>
    </source>
</evidence>
<feature type="domain" description="Carbohydrate kinase PfkB" evidence="4">
    <location>
        <begin position="24"/>
        <end position="310"/>
    </location>
</feature>